<reference evidence="1 2" key="1">
    <citation type="submission" date="2014-10" db="EMBL/GenBank/DDBJ databases">
        <title>Genome sequence of Ponticoccus sp. strain UMTAT08 isolated from clonal culture of toxic dinoflagellate Alexandrium tamiyavanichii.</title>
        <authorList>
            <person name="Gan H.Y."/>
            <person name="Muhd D.-D."/>
            <person name="Mohd Noor M.E."/>
            <person name="Yeong Y.S."/>
            <person name="Usup G."/>
        </authorList>
    </citation>
    <scope>NUCLEOTIDE SEQUENCE [LARGE SCALE GENOMIC DNA]</scope>
    <source>
        <strain evidence="1 2">UMTAT08</strain>
    </source>
</reference>
<dbReference type="OrthoDB" id="7667008at2"/>
<dbReference type="AlphaFoldDB" id="A0A0B3S3H7"/>
<keyword evidence="2" id="KW-1185">Reference proteome</keyword>
<comment type="caution">
    <text evidence="1">The sequence shown here is derived from an EMBL/GenBank/DDBJ whole genome shotgun (WGS) entry which is preliminary data.</text>
</comment>
<proteinExistence type="predicted"/>
<dbReference type="EMBL" id="JSUQ01000019">
    <property type="protein sequence ID" value="KHQ51241.1"/>
    <property type="molecule type" value="Genomic_DNA"/>
</dbReference>
<gene>
    <name evidence="1" type="ORF">OA50_04274</name>
</gene>
<organism evidence="1 2">
    <name type="scientific">Mameliella alba</name>
    <dbReference type="NCBI Taxonomy" id="561184"/>
    <lineage>
        <taxon>Bacteria</taxon>
        <taxon>Pseudomonadati</taxon>
        <taxon>Pseudomonadota</taxon>
        <taxon>Alphaproteobacteria</taxon>
        <taxon>Rhodobacterales</taxon>
        <taxon>Roseobacteraceae</taxon>
        <taxon>Mameliella</taxon>
    </lineage>
</organism>
<accession>A0A0B3S3H7</accession>
<dbReference type="Proteomes" id="UP000030960">
    <property type="component" value="Unassembled WGS sequence"/>
</dbReference>
<evidence type="ECO:0000313" key="1">
    <source>
        <dbReference type="EMBL" id="KHQ51241.1"/>
    </source>
</evidence>
<evidence type="ECO:0000313" key="2">
    <source>
        <dbReference type="Proteomes" id="UP000030960"/>
    </source>
</evidence>
<protein>
    <submittedName>
        <fullName evidence="1">Uncharacterized protein</fullName>
    </submittedName>
</protein>
<name>A0A0B3S3H7_9RHOB</name>
<sequence>MSTKPKLSDRLPEVIYVSPFGVARLDWPWNGGGRARLAEADARTRARADAAGLPGRVSPHIAAAPARGPCIAEVPRETVMTASGPRDRRASPVGFDRLRVGDAFDVMEEQARRGWPRVVEAARKAHPDVVAKARARHQALDAARVSRGEKPVRFRPPKFVEPAFEPPFTPGQVAAARDYAALTERVASSGVKCSSVETVGGGGGGLSEAVARDMMRLAALHRRIGDGLAKDAVRPSKGGMRSAIRVRALVDQVCLGGATISQVLAAHGWGANKRMRALLREALGAALDRMRGYDLVRPQNLP</sequence>